<evidence type="ECO:0000313" key="1">
    <source>
        <dbReference type="EMBL" id="PON64457.1"/>
    </source>
</evidence>
<evidence type="ECO:0000313" key="2">
    <source>
        <dbReference type="Proteomes" id="UP000237105"/>
    </source>
</evidence>
<accession>A0A2P5CTT6</accession>
<proteinExistence type="predicted"/>
<feature type="non-terminal residue" evidence="1">
    <location>
        <position position="1"/>
    </location>
</feature>
<protein>
    <submittedName>
        <fullName evidence="1">Uncharacterized protein</fullName>
    </submittedName>
</protein>
<keyword evidence="2" id="KW-1185">Reference proteome</keyword>
<comment type="caution">
    <text evidence="1">The sequence shown here is derived from an EMBL/GenBank/DDBJ whole genome shotgun (WGS) entry which is preliminary data.</text>
</comment>
<sequence length="139" mass="15597">KIFLSMISYAISSTLDSRKYDKILHVTVTKANICYRRSFLNNHFFRAVTSKATNILAFLSSSKSSQASKKSSPFISGTVSSAATTLSIEQWSFSSPRLTNHLSKPGFSSNVSSISSLMILCTFLLHSDFDEVRDFRFFR</sequence>
<name>A0A2P5CTT6_PARAD</name>
<reference evidence="2" key="1">
    <citation type="submission" date="2016-06" db="EMBL/GenBank/DDBJ databases">
        <title>Parallel loss of symbiosis genes in relatives of nitrogen-fixing non-legume Parasponia.</title>
        <authorList>
            <person name="Van Velzen R."/>
            <person name="Holmer R."/>
            <person name="Bu F."/>
            <person name="Rutten L."/>
            <person name="Van Zeijl A."/>
            <person name="Liu W."/>
            <person name="Santuari L."/>
            <person name="Cao Q."/>
            <person name="Sharma T."/>
            <person name="Shen D."/>
            <person name="Roswanjaya Y."/>
            <person name="Wardhani T."/>
            <person name="Kalhor M.S."/>
            <person name="Jansen J."/>
            <person name="Van den Hoogen J."/>
            <person name="Gungor B."/>
            <person name="Hartog M."/>
            <person name="Hontelez J."/>
            <person name="Verver J."/>
            <person name="Yang W.-C."/>
            <person name="Schijlen E."/>
            <person name="Repin R."/>
            <person name="Schilthuizen M."/>
            <person name="Schranz E."/>
            <person name="Heidstra R."/>
            <person name="Miyata K."/>
            <person name="Fedorova E."/>
            <person name="Kohlen W."/>
            <person name="Bisseling T."/>
            <person name="Smit S."/>
            <person name="Geurts R."/>
        </authorList>
    </citation>
    <scope>NUCLEOTIDE SEQUENCE [LARGE SCALE GENOMIC DNA]</scope>
    <source>
        <strain evidence="2">cv. WU1-14</strain>
    </source>
</reference>
<dbReference type="Proteomes" id="UP000237105">
    <property type="component" value="Unassembled WGS sequence"/>
</dbReference>
<dbReference type="EMBL" id="JXTB01000096">
    <property type="protein sequence ID" value="PON64457.1"/>
    <property type="molecule type" value="Genomic_DNA"/>
</dbReference>
<dbReference type="AlphaFoldDB" id="A0A2P5CTT6"/>
<organism evidence="1 2">
    <name type="scientific">Parasponia andersonii</name>
    <name type="common">Sponia andersonii</name>
    <dbReference type="NCBI Taxonomy" id="3476"/>
    <lineage>
        <taxon>Eukaryota</taxon>
        <taxon>Viridiplantae</taxon>
        <taxon>Streptophyta</taxon>
        <taxon>Embryophyta</taxon>
        <taxon>Tracheophyta</taxon>
        <taxon>Spermatophyta</taxon>
        <taxon>Magnoliopsida</taxon>
        <taxon>eudicotyledons</taxon>
        <taxon>Gunneridae</taxon>
        <taxon>Pentapetalae</taxon>
        <taxon>rosids</taxon>
        <taxon>fabids</taxon>
        <taxon>Rosales</taxon>
        <taxon>Cannabaceae</taxon>
        <taxon>Parasponia</taxon>
    </lineage>
</organism>
<gene>
    <name evidence="1" type="ORF">PanWU01x14_125260</name>
</gene>
<dbReference type="OrthoDB" id="10384917at2759"/>